<feature type="chain" id="PRO_5032464535" evidence="1">
    <location>
        <begin position="20"/>
        <end position="164"/>
    </location>
</feature>
<evidence type="ECO:0000313" key="2">
    <source>
        <dbReference type="EMBL" id="KAB8028486.1"/>
    </source>
</evidence>
<accession>A0A833N2M9</accession>
<dbReference type="Proteomes" id="UP000442694">
    <property type="component" value="Unassembled WGS sequence"/>
</dbReference>
<keyword evidence="3" id="KW-1185">Reference proteome</keyword>
<name>A0A833N2M9_9BACT</name>
<comment type="caution">
    <text evidence="2">The sequence shown here is derived from an EMBL/GenBank/DDBJ whole genome shotgun (WGS) entry which is preliminary data.</text>
</comment>
<sequence length="164" mass="18150">MKLKFALSFLSILSASAFANSTHNLNTVIHSGNIDNIVNVLVNLFNQGTLDQSYPIKIDGTYELNDQNKLVSFHVKENAFRIHQVPLIGTYQTRYSISANIVNGNCKEAQVSNFNIIEGIPSIANPIFSALLNRKGDKAIRLVIKNSGLSAYCNNNSNYILDMN</sequence>
<evidence type="ECO:0000313" key="3">
    <source>
        <dbReference type="Proteomes" id="UP000442694"/>
    </source>
</evidence>
<organism evidence="2 3">
    <name type="scientific">Fluviispira multicolorata</name>
    <dbReference type="NCBI Taxonomy" id="2654512"/>
    <lineage>
        <taxon>Bacteria</taxon>
        <taxon>Pseudomonadati</taxon>
        <taxon>Bdellovibrionota</taxon>
        <taxon>Oligoflexia</taxon>
        <taxon>Silvanigrellales</taxon>
        <taxon>Silvanigrellaceae</taxon>
        <taxon>Fluviispira</taxon>
    </lineage>
</organism>
<dbReference type="RefSeq" id="WP_152213637.1">
    <property type="nucleotide sequence ID" value="NZ_WFLN01000009.1"/>
</dbReference>
<gene>
    <name evidence="2" type="ORF">GCL57_12235</name>
</gene>
<evidence type="ECO:0000256" key="1">
    <source>
        <dbReference type="SAM" id="SignalP"/>
    </source>
</evidence>
<dbReference type="EMBL" id="WFLN01000009">
    <property type="protein sequence ID" value="KAB8028486.1"/>
    <property type="molecule type" value="Genomic_DNA"/>
</dbReference>
<dbReference type="AlphaFoldDB" id="A0A833N2M9"/>
<reference evidence="2 3" key="1">
    <citation type="submission" date="2019-10" db="EMBL/GenBank/DDBJ databases">
        <title>New genus of Silvanigrellaceae.</title>
        <authorList>
            <person name="Pitt A."/>
            <person name="Hahn M.W."/>
        </authorList>
    </citation>
    <scope>NUCLEOTIDE SEQUENCE [LARGE SCALE GENOMIC DNA]</scope>
    <source>
        <strain evidence="2 3">33A1-SZDP</strain>
    </source>
</reference>
<feature type="signal peptide" evidence="1">
    <location>
        <begin position="1"/>
        <end position="19"/>
    </location>
</feature>
<keyword evidence="1" id="KW-0732">Signal</keyword>
<protein>
    <submittedName>
        <fullName evidence="2">Uncharacterized protein</fullName>
    </submittedName>
</protein>
<proteinExistence type="predicted"/>